<dbReference type="PROSITE" id="PS50600">
    <property type="entry name" value="ULP_PROTEASE"/>
    <property type="match status" value="1"/>
</dbReference>
<comment type="caution">
    <text evidence="5">The sequence shown here is derived from an EMBL/GenBank/DDBJ whole genome shotgun (WGS) entry which is preliminary data.</text>
</comment>
<evidence type="ECO:0000256" key="3">
    <source>
        <dbReference type="ARBA" id="ARBA00022801"/>
    </source>
</evidence>
<reference evidence="5 6" key="1">
    <citation type="journal article" date="2018" name="Front. Plant Sci.">
        <title>Red Clover (Trifolium pratense) and Zigzag Clover (T. medium) - A Picture of Genomic Similarities and Differences.</title>
        <authorList>
            <person name="Dluhosova J."/>
            <person name="Istvanek J."/>
            <person name="Nedelnik J."/>
            <person name="Repkova J."/>
        </authorList>
    </citation>
    <scope>NUCLEOTIDE SEQUENCE [LARGE SCALE GENOMIC DNA]</scope>
    <source>
        <strain evidence="6">cv. 10/8</strain>
        <tissue evidence="5">Leaf</tissue>
    </source>
</reference>
<evidence type="ECO:0000256" key="1">
    <source>
        <dbReference type="ARBA" id="ARBA00005234"/>
    </source>
</evidence>
<evidence type="ECO:0000259" key="4">
    <source>
        <dbReference type="PROSITE" id="PS50600"/>
    </source>
</evidence>
<accession>A0A392QEQ9</accession>
<proteinExistence type="inferred from homology"/>
<organism evidence="5 6">
    <name type="scientific">Trifolium medium</name>
    <dbReference type="NCBI Taxonomy" id="97028"/>
    <lineage>
        <taxon>Eukaryota</taxon>
        <taxon>Viridiplantae</taxon>
        <taxon>Streptophyta</taxon>
        <taxon>Embryophyta</taxon>
        <taxon>Tracheophyta</taxon>
        <taxon>Spermatophyta</taxon>
        <taxon>Magnoliopsida</taxon>
        <taxon>eudicotyledons</taxon>
        <taxon>Gunneridae</taxon>
        <taxon>Pentapetalae</taxon>
        <taxon>rosids</taxon>
        <taxon>fabids</taxon>
        <taxon>Fabales</taxon>
        <taxon>Fabaceae</taxon>
        <taxon>Papilionoideae</taxon>
        <taxon>50 kb inversion clade</taxon>
        <taxon>NPAAA clade</taxon>
        <taxon>Hologalegina</taxon>
        <taxon>IRL clade</taxon>
        <taxon>Trifolieae</taxon>
        <taxon>Trifolium</taxon>
    </lineage>
</organism>
<dbReference type="Gene3D" id="3.40.395.10">
    <property type="entry name" value="Adenoviral Proteinase, Chain A"/>
    <property type="match status" value="1"/>
</dbReference>
<evidence type="ECO:0000313" key="6">
    <source>
        <dbReference type="Proteomes" id="UP000265520"/>
    </source>
</evidence>
<dbReference type="AlphaFoldDB" id="A0A392QEQ9"/>
<protein>
    <submittedName>
        <fullName evidence="5">Ubiquitin-like-specific protease ESD4-like</fullName>
    </submittedName>
</protein>
<dbReference type="SUPFAM" id="SSF54001">
    <property type="entry name" value="Cysteine proteinases"/>
    <property type="match status" value="1"/>
</dbReference>
<feature type="non-terminal residue" evidence="5">
    <location>
        <position position="100"/>
    </location>
</feature>
<keyword evidence="3" id="KW-0378">Hydrolase</keyword>
<keyword evidence="2 5" id="KW-0645">Protease</keyword>
<dbReference type="InterPro" id="IPR038765">
    <property type="entry name" value="Papain-like_cys_pep_sf"/>
</dbReference>
<name>A0A392QEQ9_9FABA</name>
<feature type="domain" description="Ubiquitin-like protease family profile" evidence="4">
    <location>
        <begin position="1"/>
        <end position="100"/>
    </location>
</feature>
<dbReference type="InterPro" id="IPR003653">
    <property type="entry name" value="Peptidase_C48_C"/>
</dbReference>
<keyword evidence="6" id="KW-1185">Reference proteome</keyword>
<dbReference type="EMBL" id="LXQA010129146">
    <property type="protein sequence ID" value="MCI22200.1"/>
    <property type="molecule type" value="Genomic_DNA"/>
</dbReference>
<evidence type="ECO:0000256" key="2">
    <source>
        <dbReference type="ARBA" id="ARBA00022670"/>
    </source>
</evidence>
<dbReference type="GO" id="GO:0006508">
    <property type="term" value="P:proteolysis"/>
    <property type="evidence" value="ECO:0007669"/>
    <property type="project" value="UniProtKB-KW"/>
</dbReference>
<evidence type="ECO:0000313" key="5">
    <source>
        <dbReference type="EMBL" id="MCI22200.1"/>
    </source>
</evidence>
<dbReference type="Pfam" id="PF02902">
    <property type="entry name" value="Peptidase_C48"/>
    <property type="match status" value="1"/>
</dbReference>
<dbReference type="GO" id="GO:0008234">
    <property type="term" value="F:cysteine-type peptidase activity"/>
    <property type="evidence" value="ECO:0007669"/>
    <property type="project" value="InterPro"/>
</dbReference>
<dbReference type="Proteomes" id="UP000265520">
    <property type="component" value="Unassembled WGS sequence"/>
</dbReference>
<comment type="similarity">
    <text evidence="1">Belongs to the peptidase C48 family.</text>
</comment>
<sequence length="100" mass="12034">MLTYDAKKETSHPKNWFLPTTLSQFVSSFDAPVEKMRKYYQQRFMGNADVISKIFIPVHDMENFHWYLLVIDFERQELVYLDSYRNSSVVEERMTSIKIL</sequence>